<dbReference type="Pfam" id="PF00145">
    <property type="entry name" value="DNA_methylase"/>
    <property type="match status" value="1"/>
</dbReference>
<evidence type="ECO:0000256" key="3">
    <source>
        <dbReference type="SAM" id="MobiDB-lite"/>
    </source>
</evidence>
<sequence>MDWQDRLVDPTFVGSKTTQVLRKIEVSQAGECWRSLAHGQRFWVRSESPAAIDDVVTFYGWLVCGMQPDGSVFIECDGDSKVVFCYHGDSHEGVMARSVVSLCSGLGGMDLGAHRVGYNTKVMCDVSELATKSLSINFGSTVCIVQGDLQDESTMRAVHTCIGCASPVIAAGFPCQPYSRLGDLRGFSDPRAQVLSSILRIGWLTQCGGIVLECVSGAGESREVISMLKDFCSLLGLQSVDGSLRLERLWPSRRCRWWFVGTPAGWPPVHFRDLPIGEWKTIKDLFHSWPLWGHDAERSLAWDDHETQIFRNPQYGKTDRRLQINGQAPTALHSQGAHFRPCPCGCRSKGFSEDRLLRGGVHSIEVRSGHDVSVSRHPHPAELGFLQGIDLGYTYAQPLKDQLCLVGQVASPFQAAWVFLLIEESRPDGVPVDAEGALLLFAHDLISQHDEKWTFAHMNEPVNCQVSCLGEPAITFRADGTARVGDFVAAQEKLVKGSSLQVFRHGRLSTPDDQLQAGDFICSAKEVDKTSGTISLSFAWCGRTITRTCEAGTRLFEIVYDITEGVECAVFLFGKDLRISLDTPIWFDSHFEIATLVRGGGKKTHALLQLVARDHELQRWFAERRADGTVHPGYDAGLDDVTMTYAARALIQAAGTKDLHFVAPRMTSTWLDMQVDEERDLVCNELSYFDGSRVLALIGRDGHWSVLDYTMHDAGAEATCVDGIADRLKPEVQAVASMIHATFGCGPISHVAASCFQQGDDNFCGAVALLHIGWRLGLWNSFDEGDVRAWYSILRWGVATVSYRGGGGKSQLDPLEEWLRPFLEGKGVPPDLVADRIQAAVKALGRDKIEEAIKSKNPWAQLKTIGNSKSRPFLWVHYDELRRHVEDRAKEKWGASADVPKRKGSGKGKSKEAKIESLLEPSRLSLVSGIFFANSKEVAQIDVSEVRSGATGIAFCRLESAIPYIADKKSISMSPLMLLIIDGDPVDDDRLKPMTVPACYKGTEEPVLVSCRALQLGDVEVCEKNGPAPEIGVLPTRVLRIQIFRDEVEDWKSVSLRPLKHLTDHIGALQLCREAGCDCKCGCFHPTVEENGAESAITDRWGWRWARLDGRKCSQADSEVLSLFLRVPESAFTSLLESSGHCGVYVEPRQTNGAGTDPAYSVIWLGGMSAAQVRHIVKTEDCISSIARLGTRFGVRTLEKHAEFVHKKVSPTKPFLKGNMAHVFRVGPVPAGSHRQGLQDAFKQHGWDIKPLHPVKGGSGCAWEVGARDHPPAPALRLSSGYVTITHVRSTDQTRDKPVVIASSKTLQRIKSDAGPSQYEASWGTEVKSSGDPWSQWLRQREGPSGVNHGTTPEIVSKIQSVEERVRHEVSSQLKADLKELVKDRDEDMGEQQAVHEERFAQLEADIQILQQQGQEQATLSLTQQEQQAQPASTPGPVQQALEGEADPLLRSSTSARPTGTVIGSRGDAFDSIECCTQAVLSDQLGGDLLPASSTSAQLFETANPGRSEPLAWFSAAPEGLGVGRNFDQVEGFEDGLRWSLGSPDGAIVGVANPSGVAGKLDIFKSFCPGWFGVCETQATFQIQRQFNAAVRNTGKDFKFSAVHGAPAPFRPGSSVAGSWTGTSQFSSSPLRQVQISWPSDEFSSGRLCVAAGRLQGMPAVIATVYLPPKGPTYPRAKELGEDLLRPLSQELVYGRSGCRAIIGDFNCAPGSLVAHQLWQDCGWIEVQDEMARRHGLTPFNTCKGASRADQIWISPELSRFLTDVGYADLFADHRLLVARFAVPKHDEMQWFWQQPQRLPWHGVNKEDMRVCYEAMPEIERSSDTTSTLRLRQCSLQVPSNPREGHFVIQDSFLGRAVQLWYAQLRRLESLLHNVRRGSNSHEAAAERSIVWQRILTAKGFQKNFARWWRQRPIKLQGAPDCLDSWPPETGTLEVIVNDFKQNYDRFSSWHRDRRQRVIQAKWKEGQDSCFRVARPNPKEQLETLVDTVEQCIEVCDASRQLVRVSYPFPTERILKWTLNQVPAIVRCVDGLYEVESDLVLCDGQVLSCKLIVDEISVIQERLLELWNGRWGRHAGVPESHWQQICDFARRFLPRAALELPPVCYEQWIVCAKAFKLKAATGPDGVSREDILSLPRTAIEELLNIFSDIERGAPWPDQWRRAFVHCVEKFAGAEAVSGYRPITLLSIVYRPITAPELEPCRLLTIWRLSLEAAGVRTVLEARDLGGQAGHSELVDGKLSGFEAELLHNVRDGTFFTRDSIGKFADGGDACPHCGGNDSREHRFLECVHYADIRERLGFDHAAWWECPAPLALHGLCDVSPFKTLFWTALESLHEVETFFSFEPPAERHRHVFTDGSGTDQDIPDIALAAWAVVHEGSSAVVAAGGLPGVVQTVPRAEAYAVLQAVRWAVAEEDTTHIWSDSLGTVETFRSVQAGDGFSAHLENADIWNQISDELEFCAGTFRIHKIPSHSLEEDCQGPFEDWCRVNNSKADNAAKFSNASRPCWFASVYAKHREHWQKTHAQFERITALHLEVARRDLESRDEPLHVVENLFEDLGVCCFRSEKVCLAQTNRREVFHPRSLISDQKRSVG</sequence>
<dbReference type="Gene3D" id="3.40.50.150">
    <property type="entry name" value="Vaccinia Virus protein VP39"/>
    <property type="match status" value="1"/>
</dbReference>
<evidence type="ECO:0000313" key="6">
    <source>
        <dbReference type="Proteomes" id="UP001642484"/>
    </source>
</evidence>
<dbReference type="SUPFAM" id="SSF53098">
    <property type="entry name" value="Ribonuclease H-like"/>
    <property type="match status" value="1"/>
</dbReference>
<feature type="region of interest" description="Disordered" evidence="3">
    <location>
        <begin position="892"/>
        <end position="913"/>
    </location>
</feature>
<dbReference type="SUPFAM" id="SSF53335">
    <property type="entry name" value="S-adenosyl-L-methionine-dependent methyltransferases"/>
    <property type="match status" value="1"/>
</dbReference>
<dbReference type="SUPFAM" id="SSF56219">
    <property type="entry name" value="DNase I-like"/>
    <property type="match status" value="1"/>
</dbReference>
<proteinExistence type="predicted"/>
<evidence type="ECO:0000313" key="5">
    <source>
        <dbReference type="EMBL" id="CAK9114502.1"/>
    </source>
</evidence>
<evidence type="ECO:0008006" key="7">
    <source>
        <dbReference type="Google" id="ProtNLM"/>
    </source>
</evidence>
<name>A0ABP0SQ12_9DINO</name>
<keyword evidence="1" id="KW-0489">Methyltransferase</keyword>
<dbReference type="Proteomes" id="UP001642484">
    <property type="component" value="Unassembled WGS sequence"/>
</dbReference>
<dbReference type="Gene3D" id="3.30.420.10">
    <property type="entry name" value="Ribonuclease H-like superfamily/Ribonuclease H"/>
    <property type="match status" value="1"/>
</dbReference>
<keyword evidence="2" id="KW-0808">Transferase</keyword>
<dbReference type="EMBL" id="CAXAMN010028027">
    <property type="protein sequence ID" value="CAK9114502.1"/>
    <property type="molecule type" value="Genomic_DNA"/>
</dbReference>
<comment type="caution">
    <text evidence="5">The sequence shown here is derived from an EMBL/GenBank/DDBJ whole genome shotgun (WGS) entry which is preliminary data.</text>
</comment>
<accession>A0ABP0SQ12</accession>
<dbReference type="InterPro" id="IPR036691">
    <property type="entry name" value="Endo/exonu/phosph_ase_sf"/>
</dbReference>
<dbReference type="EMBL" id="CAXAMN010026916">
    <property type="protein sequence ID" value="CAK9106659.1"/>
    <property type="molecule type" value="Genomic_DNA"/>
</dbReference>
<dbReference type="InterPro" id="IPR012337">
    <property type="entry name" value="RNaseH-like_sf"/>
</dbReference>
<dbReference type="InterPro" id="IPR029063">
    <property type="entry name" value="SAM-dependent_MTases_sf"/>
</dbReference>
<reference evidence="5 6" key="1">
    <citation type="submission" date="2024-02" db="EMBL/GenBank/DDBJ databases">
        <authorList>
            <person name="Chen Y."/>
            <person name="Shah S."/>
            <person name="Dougan E. K."/>
            <person name="Thang M."/>
            <person name="Chan C."/>
        </authorList>
    </citation>
    <scope>NUCLEOTIDE SEQUENCE [LARGE SCALE GENOMIC DNA]</scope>
</reference>
<feature type="region of interest" description="Disordered" evidence="3">
    <location>
        <begin position="1312"/>
        <end position="1333"/>
    </location>
</feature>
<evidence type="ECO:0000256" key="1">
    <source>
        <dbReference type="ARBA" id="ARBA00022603"/>
    </source>
</evidence>
<feature type="region of interest" description="Disordered" evidence="3">
    <location>
        <begin position="1418"/>
        <end position="1440"/>
    </location>
</feature>
<protein>
    <recommendedName>
        <fullName evidence="7">DNA (cytosine-5-)-methyltransferase</fullName>
    </recommendedName>
</protein>
<dbReference type="InterPro" id="IPR001525">
    <property type="entry name" value="C5_MeTfrase"/>
</dbReference>
<dbReference type="InterPro" id="IPR036397">
    <property type="entry name" value="RNaseH_sf"/>
</dbReference>
<feature type="compositionally biased region" description="Polar residues" evidence="3">
    <location>
        <begin position="1418"/>
        <end position="1437"/>
    </location>
</feature>
<organism evidence="5 6">
    <name type="scientific">Durusdinium trenchii</name>
    <dbReference type="NCBI Taxonomy" id="1381693"/>
    <lineage>
        <taxon>Eukaryota</taxon>
        <taxon>Sar</taxon>
        <taxon>Alveolata</taxon>
        <taxon>Dinophyceae</taxon>
        <taxon>Suessiales</taxon>
        <taxon>Symbiodiniaceae</taxon>
        <taxon>Durusdinium</taxon>
    </lineage>
</organism>
<dbReference type="Gene3D" id="3.60.10.10">
    <property type="entry name" value="Endonuclease/exonuclease/phosphatase"/>
    <property type="match status" value="1"/>
</dbReference>
<gene>
    <name evidence="4" type="ORF">CCMP2556_LOCUS49830</name>
    <name evidence="5" type="ORF">CCMP2556_LOCUS52933</name>
</gene>
<evidence type="ECO:0000313" key="4">
    <source>
        <dbReference type="EMBL" id="CAK9106659.1"/>
    </source>
</evidence>
<keyword evidence="6" id="KW-1185">Reference proteome</keyword>
<evidence type="ECO:0000256" key="2">
    <source>
        <dbReference type="ARBA" id="ARBA00022679"/>
    </source>
</evidence>